<dbReference type="Gene3D" id="3.30.70.260">
    <property type="match status" value="1"/>
</dbReference>
<evidence type="ECO:0000313" key="2">
    <source>
        <dbReference type="Proteomes" id="UP000824469"/>
    </source>
</evidence>
<dbReference type="Proteomes" id="UP000824469">
    <property type="component" value="Unassembled WGS sequence"/>
</dbReference>
<name>A0AA38CKG6_TAXCH</name>
<proteinExistence type="predicted"/>
<dbReference type="AlphaFoldDB" id="A0AA38CKG6"/>
<gene>
    <name evidence="1" type="ORF">KI387_013205</name>
</gene>
<dbReference type="InterPro" id="IPR004810">
    <property type="entry name" value="PurU"/>
</dbReference>
<evidence type="ECO:0000313" key="1">
    <source>
        <dbReference type="EMBL" id="KAH9301622.1"/>
    </source>
</evidence>
<organism evidence="1 2">
    <name type="scientific">Taxus chinensis</name>
    <name type="common">Chinese yew</name>
    <name type="synonym">Taxus wallichiana var. chinensis</name>
    <dbReference type="NCBI Taxonomy" id="29808"/>
    <lineage>
        <taxon>Eukaryota</taxon>
        <taxon>Viridiplantae</taxon>
        <taxon>Streptophyta</taxon>
        <taxon>Embryophyta</taxon>
        <taxon>Tracheophyta</taxon>
        <taxon>Spermatophyta</taxon>
        <taxon>Pinopsida</taxon>
        <taxon>Pinidae</taxon>
        <taxon>Conifers II</taxon>
        <taxon>Cupressales</taxon>
        <taxon>Taxaceae</taxon>
        <taxon>Taxus</taxon>
    </lineage>
</organism>
<feature type="non-terminal residue" evidence="1">
    <location>
        <position position="91"/>
    </location>
</feature>
<dbReference type="EMBL" id="JAHRHJ020000009">
    <property type="protein sequence ID" value="KAH9301622.1"/>
    <property type="molecule type" value="Genomic_DNA"/>
</dbReference>
<protein>
    <submittedName>
        <fullName evidence="1">Uncharacterized protein</fullName>
    </submittedName>
</protein>
<comment type="caution">
    <text evidence="1">The sequence shown here is derived from an EMBL/GenBank/DDBJ whole genome shotgun (WGS) entry which is preliminary data.</text>
</comment>
<keyword evidence="2" id="KW-1185">Reference proteome</keyword>
<dbReference type="GO" id="GO:0006189">
    <property type="term" value="P:'de novo' IMP biosynthetic process"/>
    <property type="evidence" value="ECO:0007669"/>
    <property type="project" value="InterPro"/>
</dbReference>
<dbReference type="GO" id="GO:0008864">
    <property type="term" value="F:formyltetrahydrofolate deformylase activity"/>
    <property type="evidence" value="ECO:0007669"/>
    <property type="project" value="InterPro"/>
</dbReference>
<accession>A0AA38CKG6</accession>
<reference evidence="1 2" key="1">
    <citation type="journal article" date="2021" name="Nat. Plants">
        <title>The Taxus genome provides insights into paclitaxel biosynthesis.</title>
        <authorList>
            <person name="Xiong X."/>
            <person name="Gou J."/>
            <person name="Liao Q."/>
            <person name="Li Y."/>
            <person name="Zhou Q."/>
            <person name="Bi G."/>
            <person name="Li C."/>
            <person name="Du R."/>
            <person name="Wang X."/>
            <person name="Sun T."/>
            <person name="Guo L."/>
            <person name="Liang H."/>
            <person name="Lu P."/>
            <person name="Wu Y."/>
            <person name="Zhang Z."/>
            <person name="Ro D.K."/>
            <person name="Shang Y."/>
            <person name="Huang S."/>
            <person name="Yan J."/>
        </authorList>
    </citation>
    <scope>NUCLEOTIDE SEQUENCE [LARGE SCALE GENOMIC DNA]</scope>
    <source>
        <strain evidence="1">Ta-2019</strain>
    </source>
</reference>
<sequence>MIKKINRKILTSSSSLYSSYGGASPPMYAWKDAGEDGPSQSQTQFNGVHVFQCPDKAGIMAKLTECIASHCGNLINGDVFVSSQKQVFYSR</sequence>
<dbReference type="PANTHER" id="PTHR42706">
    <property type="entry name" value="FORMYLTETRAHYDROFOLATE DEFORMYLASE"/>
    <property type="match status" value="1"/>
</dbReference>
<dbReference type="PANTHER" id="PTHR42706:SF1">
    <property type="entry name" value="FORMYLTETRAHYDROFOLATE DEFORMYLASE 2, MITOCHONDRIAL"/>
    <property type="match status" value="1"/>
</dbReference>